<reference evidence="1 2" key="1">
    <citation type="submission" date="2024-09" db="EMBL/GenBank/DDBJ databases">
        <title>Floridaenema gen nov. (Aerosakkonemataceae, Aerosakkonematales ord. nov., Cyanobacteria) from benthic tropical and subtropical fresh waters, with the description of four new species.</title>
        <authorList>
            <person name="Moretto J.A."/>
            <person name="Berthold D.E."/>
            <person name="Lefler F.W."/>
            <person name="Huang I.-S."/>
            <person name="Laughinghouse H. IV."/>
        </authorList>
    </citation>
    <scope>NUCLEOTIDE SEQUENCE [LARGE SCALE GENOMIC DNA]</scope>
    <source>
        <strain evidence="1 2">BLCC-F154</strain>
    </source>
</reference>
<sequence length="228" mass="26282">MAWLHTNDAVQQLSENVILYDLAQMRGKNALLSRIPEHISGVYAWYRRFELDPNAKNDPDIFVNSILDELCKDHSAPRETGLPPMYRIILKPETSFSKELILKELSADSAFRELLFMLLNNSLIFQQPLYIGRATNLYCRIRNHLREGSILRERLGAAGHNISRCRLLLIYTSLNTSSLDIDLDNTVDDNEFDHQAIQDCEFSEFGSEILIEDILSRLFLPSFTLRYG</sequence>
<keyword evidence="2" id="KW-1185">Reference proteome</keyword>
<organism evidence="1 2">
    <name type="scientific">Floridaenema fluviatile BLCC-F154</name>
    <dbReference type="NCBI Taxonomy" id="3153640"/>
    <lineage>
        <taxon>Bacteria</taxon>
        <taxon>Bacillati</taxon>
        <taxon>Cyanobacteriota</taxon>
        <taxon>Cyanophyceae</taxon>
        <taxon>Oscillatoriophycideae</taxon>
        <taxon>Aerosakkonematales</taxon>
        <taxon>Aerosakkonemataceae</taxon>
        <taxon>Floridanema</taxon>
        <taxon>Floridanema fluviatile</taxon>
    </lineage>
</organism>
<name>A0ABV4YKS5_9CYAN</name>
<protein>
    <recommendedName>
        <fullName evidence="3">GIY-YIG domain-containing protein</fullName>
    </recommendedName>
</protein>
<comment type="caution">
    <text evidence="1">The sequence shown here is derived from an EMBL/GenBank/DDBJ whole genome shotgun (WGS) entry which is preliminary data.</text>
</comment>
<dbReference type="RefSeq" id="WP_413260814.1">
    <property type="nucleotide sequence ID" value="NZ_JBHFNS010000094.1"/>
</dbReference>
<dbReference type="EMBL" id="JBHFNS010000094">
    <property type="protein sequence ID" value="MFB2939342.1"/>
    <property type="molecule type" value="Genomic_DNA"/>
</dbReference>
<evidence type="ECO:0000313" key="1">
    <source>
        <dbReference type="EMBL" id="MFB2939342.1"/>
    </source>
</evidence>
<dbReference type="Proteomes" id="UP001576776">
    <property type="component" value="Unassembled WGS sequence"/>
</dbReference>
<accession>A0ABV4YKS5</accession>
<gene>
    <name evidence="1" type="ORF">ACE1B6_29155</name>
</gene>
<evidence type="ECO:0008006" key="3">
    <source>
        <dbReference type="Google" id="ProtNLM"/>
    </source>
</evidence>
<proteinExistence type="predicted"/>
<evidence type="ECO:0000313" key="2">
    <source>
        <dbReference type="Proteomes" id="UP001576776"/>
    </source>
</evidence>